<protein>
    <submittedName>
        <fullName evidence="1">ORF040</fullName>
    </submittedName>
    <submittedName>
        <fullName evidence="2">Pif-7</fullName>
    </submittedName>
</protein>
<dbReference type="GeneID" id="23632042"/>
<reference evidence="1" key="1">
    <citation type="submission" date="2014-08" db="EMBL/GenBank/DDBJ databases">
        <authorList>
            <person name="Cuartas Otalora P.E."/>
            <person name="Barrera Cubillos G.P."/>
            <person name="Barreto Hernandez E."/>
            <person name="Belaich M.N."/>
            <person name="Ghiringhelli P.D."/>
            <person name="Villamizar Rivero L.F."/>
        </authorList>
    </citation>
    <scope>NUCLEOTIDE SEQUENCE</scope>
    <source>
        <strain evidence="1">VG008</strain>
    </source>
</reference>
<keyword evidence="3" id="KW-1185">Reference proteome</keyword>
<evidence type="ECO:0000313" key="1">
    <source>
        <dbReference type="EMBL" id="AJK91701.1"/>
    </source>
</evidence>
<accession>A0A0C5AQ62</accession>
<dbReference type="EMBL" id="MH170055">
    <property type="protein sequence ID" value="AXS01061.1"/>
    <property type="molecule type" value="Genomic_DNA"/>
</dbReference>
<sequence>MKLVVVFLTLTCVLTLYLLKLNDGQRRTQLVYQYKTIQPLLTPHVHIDALKTY</sequence>
<organism evidence="1 3">
    <name type="scientific">Spodoptera frugiperda granulovirus</name>
    <dbReference type="NCBI Taxonomy" id="307454"/>
    <lineage>
        <taxon>Viruses</taxon>
        <taxon>Viruses incertae sedis</taxon>
        <taxon>Naldaviricetes</taxon>
        <taxon>Lefavirales</taxon>
        <taxon>Baculoviridae</taxon>
        <taxon>Betabaculovirus</taxon>
        <taxon>Betabaculovirus spofrugiperdae</taxon>
    </lineage>
</organism>
<reference evidence="2" key="3">
    <citation type="journal article" date="2018" name="PLoS ONE">
        <title>Genomic analysis of an Argentinean isolate of Spodoptera frugiperda granulovirus reveals that various baculoviruses code for Lef-7 proteins with three F-box domains.</title>
        <authorList>
            <person name="Ferrelli M.L."/>
            <person name="Pidre M.L."/>
            <person name="Ghiringhelli P.D."/>
            <person name="Torres S."/>
            <person name="Fabre M.L."/>
            <person name="Masson T."/>
            <person name="Cedola M.T."/>
            <person name="Sciocco-Cap A."/>
            <person name="Romanowski V."/>
        </authorList>
    </citation>
    <scope>NUCLEOTIDE SEQUENCE</scope>
    <source>
        <strain evidence="2">ARG</strain>
    </source>
</reference>
<name>A0A0C5AQ62_9BBAC</name>
<evidence type="ECO:0000313" key="2">
    <source>
        <dbReference type="EMBL" id="AXS01061.1"/>
    </source>
</evidence>
<proteinExistence type="predicted"/>
<dbReference type="KEGG" id="vg:23632042"/>
<dbReference type="Proteomes" id="UP000201335">
    <property type="component" value="Segment"/>
</dbReference>
<evidence type="ECO:0000313" key="3">
    <source>
        <dbReference type="Proteomes" id="UP000201335"/>
    </source>
</evidence>
<dbReference type="RefSeq" id="YP_009121825.1">
    <property type="nucleotide sequence ID" value="NC_026511.1"/>
</dbReference>
<dbReference type="OrthoDB" id="28825at10239"/>
<dbReference type="InterPro" id="IPR009903">
    <property type="entry name" value="AcMNPV_AC110"/>
</dbReference>
<reference evidence="1 3" key="2">
    <citation type="journal article" date="2015" name="Viruses">
        <title>The complete sequence of the first Spodoptera frugiperda Betabaculovirus genome: a natural multiple recombinant virus.</title>
        <authorList>
            <person name="Cuartas P.E."/>
            <person name="Barrera G.P."/>
            <person name="Belaich M.N."/>
            <person name="Barreto E."/>
            <person name="Ghiringhelli P.D."/>
            <person name="Villamizar L.F."/>
        </authorList>
    </citation>
    <scope>NUCLEOTIDE SEQUENCE [LARGE SCALE GENOMIC DNA]</scope>
    <source>
        <strain evidence="1">VG008</strain>
    </source>
</reference>
<dbReference type="Pfam" id="PF07280">
    <property type="entry name" value="Ac110_PIF"/>
    <property type="match status" value="1"/>
</dbReference>
<dbReference type="EMBL" id="KM371112">
    <property type="protein sequence ID" value="AJK91701.1"/>
    <property type="molecule type" value="Genomic_DNA"/>
</dbReference>